<dbReference type="PIRSF" id="PIRSF005572">
    <property type="entry name" value="NifS"/>
    <property type="match status" value="1"/>
</dbReference>
<name>A0ABW7CEB7_9CYAN</name>
<organism evidence="10 11">
    <name type="scientific">Limnothrix redekei LRLZ20PSL1</name>
    <dbReference type="NCBI Taxonomy" id="3112953"/>
    <lineage>
        <taxon>Bacteria</taxon>
        <taxon>Bacillati</taxon>
        <taxon>Cyanobacteriota</taxon>
        <taxon>Cyanophyceae</taxon>
        <taxon>Pseudanabaenales</taxon>
        <taxon>Pseudanabaenaceae</taxon>
        <taxon>Limnothrix</taxon>
    </lineage>
</organism>
<evidence type="ECO:0000256" key="6">
    <source>
        <dbReference type="ARBA" id="ARBA00023004"/>
    </source>
</evidence>
<evidence type="ECO:0000256" key="4">
    <source>
        <dbReference type="ARBA" id="ARBA00022723"/>
    </source>
</evidence>
<dbReference type="InterPro" id="IPR016454">
    <property type="entry name" value="Cysteine_dSase"/>
</dbReference>
<dbReference type="Pfam" id="PF00266">
    <property type="entry name" value="Aminotran_5"/>
    <property type="match status" value="1"/>
</dbReference>
<comment type="cofactor">
    <cofactor evidence="1">
        <name>pyridoxal 5'-phosphate</name>
        <dbReference type="ChEBI" id="CHEBI:597326"/>
    </cofactor>
</comment>
<dbReference type="SUPFAM" id="SSF53383">
    <property type="entry name" value="PLP-dependent transferases"/>
    <property type="match status" value="1"/>
</dbReference>
<reference evidence="11" key="1">
    <citation type="journal article" date="2024" name="Algal Res.">
        <title>Biochemical, toxicological and genomic investigation of a high-biomass producing Limnothrix strain isolated from Italian shallow drinking water reservoir.</title>
        <authorList>
            <person name="Simonazzi M."/>
            <person name="Shishido T.K."/>
            <person name="Delbaje E."/>
            <person name="Wahlsten M."/>
            <person name="Fewer D.P."/>
            <person name="Sivonen K."/>
            <person name="Pezzolesi L."/>
            <person name="Pistocchi R."/>
        </authorList>
    </citation>
    <scope>NUCLEOTIDE SEQUENCE [LARGE SCALE GENOMIC DNA]</scope>
    <source>
        <strain evidence="11">LRLZ20PSL1</strain>
    </source>
</reference>
<evidence type="ECO:0000256" key="3">
    <source>
        <dbReference type="ARBA" id="ARBA00022679"/>
    </source>
</evidence>
<dbReference type="EMBL" id="JAZAQF010000069">
    <property type="protein sequence ID" value="MFG3818221.1"/>
    <property type="molecule type" value="Genomic_DNA"/>
</dbReference>
<dbReference type="Gene3D" id="3.90.1150.10">
    <property type="entry name" value="Aspartate Aminotransferase, domain 1"/>
    <property type="match status" value="1"/>
</dbReference>
<dbReference type="InterPro" id="IPR015424">
    <property type="entry name" value="PyrdxlP-dep_Trfase"/>
</dbReference>
<dbReference type="InterPro" id="IPR000192">
    <property type="entry name" value="Aminotrans_V_dom"/>
</dbReference>
<dbReference type="Gene3D" id="3.40.640.10">
    <property type="entry name" value="Type I PLP-dependent aspartate aminotransferase-like (Major domain)"/>
    <property type="match status" value="1"/>
</dbReference>
<gene>
    <name evidence="10" type="ORF">VPK24_11290</name>
</gene>
<sequence length="385" mass="41650">MSDPIYFDYHATTPIDPRVLDVIAPFHTHHYGNPSSNDHLWGDYAETAVKLASQQIGQLINSNPRQIIFTSGATESLNLAIQGTIAALSPRNQLPRVATLTVEHKAVLDTCYALARQKRIEHILIPVDKQARLNLDDLDKLCAEQLDLLCIMAANNEVGTIYPVAQIAAIAQSHQTPYLCDATQALGKIPLDFDGWGVTMLAISGHKCYGPKGIGALIVQRGHRIAPLFYGGGQQNGLRPGTFNVPGIVGFGETCRLRASEVQEDEWRIAQQRDRLQTLLEAQIPGLAVNGDLKNRLAGNLHICVPGLPNGAIVARVRQQLAIATGSACTSGVEAPSHVLQAMQLPSDHLEGAIRIGLGKFTTDDEIDRAAQLLSNAISQIRALL</sequence>
<accession>A0ABW7CEB7</accession>
<keyword evidence="6" id="KW-0408">Iron</keyword>
<comment type="catalytic activity">
    <reaction evidence="8">
        <text>(sulfur carrier)-H + L-cysteine = (sulfur carrier)-SH + L-alanine</text>
        <dbReference type="Rhea" id="RHEA:43892"/>
        <dbReference type="Rhea" id="RHEA-COMP:14737"/>
        <dbReference type="Rhea" id="RHEA-COMP:14739"/>
        <dbReference type="ChEBI" id="CHEBI:29917"/>
        <dbReference type="ChEBI" id="CHEBI:35235"/>
        <dbReference type="ChEBI" id="CHEBI:57972"/>
        <dbReference type="ChEBI" id="CHEBI:64428"/>
        <dbReference type="EC" id="2.8.1.7"/>
    </reaction>
</comment>
<dbReference type="InterPro" id="IPR015422">
    <property type="entry name" value="PyrdxlP-dep_Trfase_small"/>
</dbReference>
<keyword evidence="4" id="KW-0479">Metal-binding</keyword>
<evidence type="ECO:0000259" key="9">
    <source>
        <dbReference type="Pfam" id="PF00266"/>
    </source>
</evidence>
<dbReference type="PANTHER" id="PTHR11601:SF34">
    <property type="entry name" value="CYSTEINE DESULFURASE"/>
    <property type="match status" value="1"/>
</dbReference>
<protein>
    <submittedName>
        <fullName evidence="10">Cysteine desulfurase family protein</fullName>
    </submittedName>
</protein>
<keyword evidence="7" id="KW-0411">Iron-sulfur</keyword>
<dbReference type="RefSeq" id="WP_393013358.1">
    <property type="nucleotide sequence ID" value="NZ_JAZAQF010000069.1"/>
</dbReference>
<keyword evidence="5" id="KW-0663">Pyridoxal phosphate</keyword>
<evidence type="ECO:0000313" key="11">
    <source>
        <dbReference type="Proteomes" id="UP001604335"/>
    </source>
</evidence>
<evidence type="ECO:0000256" key="2">
    <source>
        <dbReference type="ARBA" id="ARBA00006490"/>
    </source>
</evidence>
<dbReference type="Proteomes" id="UP001604335">
    <property type="component" value="Unassembled WGS sequence"/>
</dbReference>
<dbReference type="InterPro" id="IPR015421">
    <property type="entry name" value="PyrdxlP-dep_Trfase_major"/>
</dbReference>
<comment type="caution">
    <text evidence="10">The sequence shown here is derived from an EMBL/GenBank/DDBJ whole genome shotgun (WGS) entry which is preliminary data.</text>
</comment>
<dbReference type="PANTHER" id="PTHR11601">
    <property type="entry name" value="CYSTEINE DESULFURYLASE FAMILY MEMBER"/>
    <property type="match status" value="1"/>
</dbReference>
<keyword evidence="3" id="KW-0808">Transferase</keyword>
<evidence type="ECO:0000256" key="5">
    <source>
        <dbReference type="ARBA" id="ARBA00022898"/>
    </source>
</evidence>
<evidence type="ECO:0000256" key="1">
    <source>
        <dbReference type="ARBA" id="ARBA00001933"/>
    </source>
</evidence>
<keyword evidence="11" id="KW-1185">Reference proteome</keyword>
<evidence type="ECO:0000313" key="10">
    <source>
        <dbReference type="EMBL" id="MFG3818221.1"/>
    </source>
</evidence>
<comment type="similarity">
    <text evidence="2">Belongs to the class-V pyridoxal-phosphate-dependent aminotransferase family. NifS/IscS subfamily.</text>
</comment>
<evidence type="ECO:0000256" key="8">
    <source>
        <dbReference type="ARBA" id="ARBA00050776"/>
    </source>
</evidence>
<dbReference type="Gene3D" id="1.10.260.50">
    <property type="match status" value="1"/>
</dbReference>
<feature type="domain" description="Aminotransferase class V" evidence="9">
    <location>
        <begin position="5"/>
        <end position="369"/>
    </location>
</feature>
<evidence type="ECO:0000256" key="7">
    <source>
        <dbReference type="ARBA" id="ARBA00023014"/>
    </source>
</evidence>
<proteinExistence type="inferred from homology"/>